<dbReference type="InterPro" id="IPR051713">
    <property type="entry name" value="T-cell_Activation_Regulation"/>
</dbReference>
<keyword evidence="8" id="KW-0675">Receptor</keyword>
<evidence type="ECO:0000256" key="1">
    <source>
        <dbReference type="ARBA" id="ARBA00004251"/>
    </source>
</evidence>
<feature type="signal peptide" evidence="13">
    <location>
        <begin position="1"/>
        <end position="22"/>
    </location>
</feature>
<dbReference type="Proteomes" id="UP000824219">
    <property type="component" value="Linkage Group LG16"/>
</dbReference>
<dbReference type="PANTHER" id="PTHR25466">
    <property type="entry name" value="T-LYMPHOCYTE ACTIVATION ANTIGEN"/>
    <property type="match status" value="1"/>
</dbReference>
<protein>
    <recommendedName>
        <fullName evidence="14">Ig-like domain-containing protein</fullName>
    </recommendedName>
</protein>
<keyword evidence="2" id="KW-1003">Cell membrane</keyword>
<dbReference type="GO" id="GO:0007166">
    <property type="term" value="P:cell surface receptor signaling pathway"/>
    <property type="evidence" value="ECO:0007669"/>
    <property type="project" value="TreeGrafter"/>
</dbReference>
<feature type="domain" description="Ig-like" evidence="14">
    <location>
        <begin position="126"/>
        <end position="209"/>
    </location>
</feature>
<sequence length="348" mass="39107">MSSRQLLCLLLALSFCSTKTNAETIMVSSGDSVFLPCPLVFKHSNRTSVEWKKDGRILCKYFIKHTKIDVTECKPQFKVNTEPSGLNITGVESSDAGVYTCLMNKLIPPPTENNSTTVRLKVKDAPSLTLQLMNSTNSFCVELLCSLQGLEPQQVNFTWIRAAQRLHHHESSNMSSFLMLCKPNWTEGETLTCRALYSINHTLYMKSITFPLNLPKGIDGVASWIIIVVTCAGLLLLFLLGVAIFKCKKRNANGAIVYRNKIYENFTFSNATINPTSLPRNAQPGIETNIRSTTRSTPHTPRQTPHTVRQTPHTPRQTPQTPRQTPHTVRQTPHTVSQTQREECIYEN</sequence>
<keyword evidence="3 12" id="KW-0812">Transmembrane</keyword>
<dbReference type="GO" id="GO:0009897">
    <property type="term" value="C:external side of plasma membrane"/>
    <property type="evidence" value="ECO:0007669"/>
    <property type="project" value="TreeGrafter"/>
</dbReference>
<evidence type="ECO:0000256" key="9">
    <source>
        <dbReference type="ARBA" id="ARBA00023180"/>
    </source>
</evidence>
<dbReference type="GO" id="GO:0071222">
    <property type="term" value="P:cellular response to lipopolysaccharide"/>
    <property type="evidence" value="ECO:0007669"/>
    <property type="project" value="TreeGrafter"/>
</dbReference>
<dbReference type="InterPro" id="IPR013783">
    <property type="entry name" value="Ig-like_fold"/>
</dbReference>
<dbReference type="PANTHER" id="PTHR25466:SF9">
    <property type="entry name" value="FIBRONECTIN TYPE-III DOMAIN-CONTAINING PROTEIN"/>
    <property type="match status" value="1"/>
</dbReference>
<gene>
    <name evidence="15" type="ORF">KOW79_013710</name>
</gene>
<keyword evidence="6 12" id="KW-0472">Membrane</keyword>
<evidence type="ECO:0000313" key="16">
    <source>
        <dbReference type="Proteomes" id="UP000824219"/>
    </source>
</evidence>
<evidence type="ECO:0000256" key="2">
    <source>
        <dbReference type="ARBA" id="ARBA00022475"/>
    </source>
</evidence>
<evidence type="ECO:0000256" key="10">
    <source>
        <dbReference type="ARBA" id="ARBA00023319"/>
    </source>
</evidence>
<dbReference type="SMART" id="SM00409">
    <property type="entry name" value="IG"/>
    <property type="match status" value="1"/>
</dbReference>
<comment type="subcellular location">
    <subcellularLocation>
        <location evidence="1">Cell membrane</location>
        <topology evidence="1">Single-pass type I membrane protein</topology>
    </subcellularLocation>
</comment>
<dbReference type="InterPro" id="IPR007110">
    <property type="entry name" value="Ig-like_dom"/>
</dbReference>
<evidence type="ECO:0000256" key="7">
    <source>
        <dbReference type="ARBA" id="ARBA00023157"/>
    </source>
</evidence>
<evidence type="ECO:0000259" key="14">
    <source>
        <dbReference type="PROSITE" id="PS50835"/>
    </source>
</evidence>
<dbReference type="InterPro" id="IPR003599">
    <property type="entry name" value="Ig_sub"/>
</dbReference>
<proteinExistence type="predicted"/>
<feature type="domain" description="Ig-like" evidence="14">
    <location>
        <begin position="27"/>
        <end position="119"/>
    </location>
</feature>
<dbReference type="GO" id="GO:0042102">
    <property type="term" value="P:positive regulation of T cell proliferation"/>
    <property type="evidence" value="ECO:0007669"/>
    <property type="project" value="TreeGrafter"/>
</dbReference>
<dbReference type="GO" id="GO:0006955">
    <property type="term" value="P:immune response"/>
    <property type="evidence" value="ECO:0007669"/>
    <property type="project" value="TreeGrafter"/>
</dbReference>
<dbReference type="SUPFAM" id="SSF48726">
    <property type="entry name" value="Immunoglobulin"/>
    <property type="match status" value="2"/>
</dbReference>
<dbReference type="AlphaFoldDB" id="A0A9D3NIG4"/>
<dbReference type="GO" id="GO:0042130">
    <property type="term" value="P:negative regulation of T cell proliferation"/>
    <property type="evidence" value="ECO:0007669"/>
    <property type="project" value="TreeGrafter"/>
</dbReference>
<feature type="compositionally biased region" description="Low complexity" evidence="11">
    <location>
        <begin position="291"/>
        <end position="333"/>
    </location>
</feature>
<dbReference type="Gene3D" id="2.60.40.10">
    <property type="entry name" value="Immunoglobulins"/>
    <property type="match status" value="1"/>
</dbReference>
<keyword evidence="9" id="KW-0325">Glycoprotein</keyword>
<evidence type="ECO:0000256" key="8">
    <source>
        <dbReference type="ARBA" id="ARBA00023170"/>
    </source>
</evidence>
<evidence type="ECO:0000256" key="4">
    <source>
        <dbReference type="ARBA" id="ARBA00022729"/>
    </source>
</evidence>
<dbReference type="EMBL" id="JAHKSW010000016">
    <property type="protein sequence ID" value="KAG7322364.1"/>
    <property type="molecule type" value="Genomic_DNA"/>
</dbReference>
<keyword evidence="5 12" id="KW-1133">Transmembrane helix</keyword>
<dbReference type="PROSITE" id="PS50835">
    <property type="entry name" value="IG_LIKE"/>
    <property type="match status" value="2"/>
</dbReference>
<keyword evidence="16" id="KW-1185">Reference proteome</keyword>
<organism evidence="15 16">
    <name type="scientific">Hemibagrus wyckioides</name>
    <dbReference type="NCBI Taxonomy" id="337641"/>
    <lineage>
        <taxon>Eukaryota</taxon>
        <taxon>Metazoa</taxon>
        <taxon>Chordata</taxon>
        <taxon>Craniata</taxon>
        <taxon>Vertebrata</taxon>
        <taxon>Euteleostomi</taxon>
        <taxon>Actinopterygii</taxon>
        <taxon>Neopterygii</taxon>
        <taxon>Teleostei</taxon>
        <taxon>Ostariophysi</taxon>
        <taxon>Siluriformes</taxon>
        <taxon>Bagridae</taxon>
        <taxon>Hemibagrus</taxon>
    </lineage>
</organism>
<dbReference type="InterPro" id="IPR036179">
    <property type="entry name" value="Ig-like_dom_sf"/>
</dbReference>
<feature type="transmembrane region" description="Helical" evidence="12">
    <location>
        <begin position="221"/>
        <end position="245"/>
    </location>
</feature>
<accession>A0A9D3NIG4</accession>
<evidence type="ECO:0000256" key="13">
    <source>
        <dbReference type="SAM" id="SignalP"/>
    </source>
</evidence>
<evidence type="ECO:0000256" key="3">
    <source>
        <dbReference type="ARBA" id="ARBA00022692"/>
    </source>
</evidence>
<keyword evidence="10" id="KW-0393">Immunoglobulin domain</keyword>
<comment type="caution">
    <text evidence="15">The sequence shown here is derived from an EMBL/GenBank/DDBJ whole genome shotgun (WGS) entry which is preliminary data.</text>
</comment>
<dbReference type="OrthoDB" id="8893416at2759"/>
<feature type="region of interest" description="Disordered" evidence="11">
    <location>
        <begin position="277"/>
        <end position="348"/>
    </location>
</feature>
<feature type="chain" id="PRO_5038448488" description="Ig-like domain-containing protein" evidence="13">
    <location>
        <begin position="23"/>
        <end position="348"/>
    </location>
</feature>
<evidence type="ECO:0000256" key="5">
    <source>
        <dbReference type="ARBA" id="ARBA00022989"/>
    </source>
</evidence>
<dbReference type="Pfam" id="PF07686">
    <property type="entry name" value="V-set"/>
    <property type="match status" value="1"/>
</dbReference>
<keyword evidence="4 13" id="KW-0732">Signal</keyword>
<evidence type="ECO:0000256" key="12">
    <source>
        <dbReference type="SAM" id="Phobius"/>
    </source>
</evidence>
<name>A0A9D3NIG4_9TELE</name>
<keyword evidence="7" id="KW-1015">Disulfide bond</keyword>
<evidence type="ECO:0000313" key="15">
    <source>
        <dbReference type="EMBL" id="KAG7322364.1"/>
    </source>
</evidence>
<evidence type="ECO:0000256" key="11">
    <source>
        <dbReference type="SAM" id="MobiDB-lite"/>
    </source>
</evidence>
<evidence type="ECO:0000256" key="6">
    <source>
        <dbReference type="ARBA" id="ARBA00023136"/>
    </source>
</evidence>
<dbReference type="InterPro" id="IPR013106">
    <property type="entry name" value="Ig_V-set"/>
</dbReference>
<dbReference type="GO" id="GO:0031295">
    <property type="term" value="P:T cell costimulation"/>
    <property type="evidence" value="ECO:0007669"/>
    <property type="project" value="TreeGrafter"/>
</dbReference>
<reference evidence="15 16" key="1">
    <citation type="submission" date="2021-06" db="EMBL/GenBank/DDBJ databases">
        <title>Chromosome-level genome assembly of the red-tail catfish (Hemibagrus wyckioides).</title>
        <authorList>
            <person name="Shao F."/>
        </authorList>
    </citation>
    <scope>NUCLEOTIDE SEQUENCE [LARGE SCALE GENOMIC DNA]</scope>
    <source>
        <strain evidence="15">EC202008001</strain>
        <tissue evidence="15">Blood</tissue>
    </source>
</reference>